<dbReference type="InterPro" id="IPR036397">
    <property type="entry name" value="RNaseH_sf"/>
</dbReference>
<keyword evidence="10 15" id="KW-0239">DNA-directed DNA polymerase</keyword>
<evidence type="ECO:0000256" key="2">
    <source>
        <dbReference type="ARBA" id="ARBA00005755"/>
    </source>
</evidence>
<proteinExistence type="inferred from homology"/>
<keyword evidence="5 15" id="KW-0548">Nucleotidyltransferase</keyword>
<comment type="similarity">
    <text evidence="2 15">Belongs to the DNA polymerase type-B family.</text>
</comment>
<dbReference type="Gene3D" id="3.30.342.10">
    <property type="entry name" value="DNA Polymerase, chain B, domain 1"/>
    <property type="match status" value="1"/>
</dbReference>
<dbReference type="Pfam" id="PF03104">
    <property type="entry name" value="DNA_pol_B_exo1"/>
    <property type="match status" value="1"/>
</dbReference>
<dbReference type="Gene3D" id="3.30.420.10">
    <property type="entry name" value="Ribonuclease H-like superfamily/Ribonuclease H"/>
    <property type="match status" value="1"/>
</dbReference>
<evidence type="ECO:0000256" key="15">
    <source>
        <dbReference type="RuleBase" id="RU365029"/>
    </source>
</evidence>
<protein>
    <recommendedName>
        <fullName evidence="15">DNA polymerase epsilon catalytic subunit</fullName>
        <ecNumber evidence="15">2.7.7.7</ecNumber>
    </recommendedName>
</protein>
<dbReference type="CDD" id="cd05779">
    <property type="entry name" value="DNA_polB_epsilon_exo"/>
    <property type="match status" value="1"/>
</dbReference>
<organism evidence="17 18">
    <name type="scientific">Armadillidium nasatum</name>
    <dbReference type="NCBI Taxonomy" id="96803"/>
    <lineage>
        <taxon>Eukaryota</taxon>
        <taxon>Metazoa</taxon>
        <taxon>Ecdysozoa</taxon>
        <taxon>Arthropoda</taxon>
        <taxon>Crustacea</taxon>
        <taxon>Multicrustacea</taxon>
        <taxon>Malacostraca</taxon>
        <taxon>Eumalacostraca</taxon>
        <taxon>Peracarida</taxon>
        <taxon>Isopoda</taxon>
        <taxon>Oniscidea</taxon>
        <taxon>Crinocheta</taxon>
        <taxon>Armadillidiidae</taxon>
        <taxon>Armadillidium</taxon>
    </lineage>
</organism>
<dbReference type="PANTHER" id="PTHR10670">
    <property type="entry name" value="DNA POLYMERASE EPSILON CATALYTIC SUBUNIT A"/>
    <property type="match status" value="1"/>
</dbReference>
<keyword evidence="8 15" id="KW-0863">Zinc-finger</keyword>
<keyword evidence="12 15" id="KW-0411">Iron-sulfur</keyword>
<dbReference type="SUPFAM" id="SSF53098">
    <property type="entry name" value="Ribonuclease H-like"/>
    <property type="match status" value="1"/>
</dbReference>
<accession>A0A5N5TKD8</accession>
<dbReference type="PANTHER" id="PTHR10670:SF0">
    <property type="entry name" value="DNA POLYMERASE EPSILON CATALYTIC SUBUNIT A"/>
    <property type="match status" value="1"/>
</dbReference>
<sequence>MVFKRKFEKNSAKGFGNREIENGGGLVEETGSDLRLQQSLENDAIDAKYGFNRYKESEEKIGWLLNMHPTEILDEDKRLRSAVDYYFIQEDGSRFKVSLPYHPYFYVICRKEVRQDVCTFLGKKFAGYLANISVVQKEDLDLDNHLTGLKQTLIKLSFMTVSDLMKVRQPILSAVRRNKEVAKTATAYSKIISDQSKEDEVKKNQDHFQNLLDIREYDVPYHVRVSIDLKIFVGLWYAVKCGGSKPPIITRREDILVWPDCIVLAYDIETTKLPLKFPDSATDQIMMISYMIDGQGFLITNREIVSENVEDFEYTPKPEFEGPFIIFNEENEMALIQRFFDHILEVKPHIFVTYNGDFFDWPFVEARAGFHGLDMHREIGFSKGNNGIYASRPAIHMDCLCWVKRDSYLPVGSQNLKAVAKAKLRYDPVELDPEDMCPLAASQPQVLANYSVSDAVATYYLYMKYVHPFIFA</sequence>
<dbReference type="GO" id="GO:0003677">
    <property type="term" value="F:DNA binding"/>
    <property type="evidence" value="ECO:0007669"/>
    <property type="project" value="UniProtKB-KW"/>
</dbReference>
<dbReference type="EMBL" id="SEYY01000715">
    <property type="protein sequence ID" value="KAB7506633.1"/>
    <property type="molecule type" value="Genomic_DNA"/>
</dbReference>
<dbReference type="FunFam" id="3.30.420.10:FF:000010">
    <property type="entry name" value="DNA polymerase epsilon catalytic subunit"/>
    <property type="match status" value="1"/>
</dbReference>
<dbReference type="GO" id="GO:0003887">
    <property type="term" value="F:DNA-directed DNA polymerase activity"/>
    <property type="evidence" value="ECO:0007669"/>
    <property type="project" value="UniProtKB-KW"/>
</dbReference>
<dbReference type="GO" id="GO:0008270">
    <property type="term" value="F:zinc ion binding"/>
    <property type="evidence" value="ECO:0007669"/>
    <property type="project" value="UniProtKB-KW"/>
</dbReference>
<evidence type="ECO:0000256" key="6">
    <source>
        <dbReference type="ARBA" id="ARBA00022705"/>
    </source>
</evidence>
<name>A0A5N5TKD8_9CRUS</name>
<keyword evidence="14 15" id="KW-0539">Nucleus</keyword>
<dbReference type="GO" id="GO:0006287">
    <property type="term" value="P:base-excision repair, gap-filling"/>
    <property type="evidence" value="ECO:0007669"/>
    <property type="project" value="TreeGrafter"/>
</dbReference>
<evidence type="ECO:0000256" key="9">
    <source>
        <dbReference type="ARBA" id="ARBA00022833"/>
    </source>
</evidence>
<feature type="domain" description="DNA-directed DNA polymerase family B exonuclease" evidence="16">
    <location>
        <begin position="213"/>
        <end position="419"/>
    </location>
</feature>
<dbReference type="GO" id="GO:0006297">
    <property type="term" value="P:nucleotide-excision repair, DNA gap filling"/>
    <property type="evidence" value="ECO:0007669"/>
    <property type="project" value="TreeGrafter"/>
</dbReference>
<keyword evidence="11 15" id="KW-0408">Iron</keyword>
<dbReference type="AlphaFoldDB" id="A0A5N5TKD8"/>
<evidence type="ECO:0000256" key="12">
    <source>
        <dbReference type="ARBA" id="ARBA00023014"/>
    </source>
</evidence>
<keyword evidence="13 15" id="KW-0238">DNA-binding</keyword>
<evidence type="ECO:0000256" key="1">
    <source>
        <dbReference type="ARBA" id="ARBA00004123"/>
    </source>
</evidence>
<dbReference type="InterPro" id="IPR006133">
    <property type="entry name" value="DNA-dir_DNA_pol_B_exonuc"/>
</dbReference>
<evidence type="ECO:0000256" key="8">
    <source>
        <dbReference type="ARBA" id="ARBA00022771"/>
    </source>
</evidence>
<comment type="function">
    <text evidence="15">DNA polymerase II participates in chromosomal DNA replication.</text>
</comment>
<comment type="caution">
    <text evidence="17">The sequence shown here is derived from an EMBL/GenBank/DDBJ whole genome shotgun (WGS) entry which is preliminary data.</text>
</comment>
<evidence type="ECO:0000259" key="16">
    <source>
        <dbReference type="Pfam" id="PF03104"/>
    </source>
</evidence>
<keyword evidence="4 15" id="KW-0808">Transferase</keyword>
<comment type="catalytic activity">
    <reaction evidence="15">
        <text>DNA(n) + a 2'-deoxyribonucleoside 5'-triphosphate = DNA(n+1) + diphosphate</text>
        <dbReference type="Rhea" id="RHEA:22508"/>
        <dbReference type="Rhea" id="RHEA-COMP:17339"/>
        <dbReference type="Rhea" id="RHEA-COMP:17340"/>
        <dbReference type="ChEBI" id="CHEBI:33019"/>
        <dbReference type="ChEBI" id="CHEBI:61560"/>
        <dbReference type="ChEBI" id="CHEBI:173112"/>
        <dbReference type="EC" id="2.7.7.7"/>
    </reaction>
</comment>
<evidence type="ECO:0000313" key="17">
    <source>
        <dbReference type="EMBL" id="KAB7506633.1"/>
    </source>
</evidence>
<dbReference type="GO" id="GO:0051539">
    <property type="term" value="F:4 iron, 4 sulfur cluster binding"/>
    <property type="evidence" value="ECO:0007669"/>
    <property type="project" value="UniProtKB-KW"/>
</dbReference>
<comment type="subcellular location">
    <subcellularLocation>
        <location evidence="1 15">Nucleus</location>
    </subcellularLocation>
</comment>
<evidence type="ECO:0000256" key="4">
    <source>
        <dbReference type="ARBA" id="ARBA00022679"/>
    </source>
</evidence>
<keyword evidence="18" id="KW-1185">Reference proteome</keyword>
<dbReference type="OrthoDB" id="10060449at2759"/>
<dbReference type="GO" id="GO:0000278">
    <property type="term" value="P:mitotic cell cycle"/>
    <property type="evidence" value="ECO:0007669"/>
    <property type="project" value="TreeGrafter"/>
</dbReference>
<keyword evidence="6 15" id="KW-0235">DNA replication</keyword>
<evidence type="ECO:0000256" key="14">
    <source>
        <dbReference type="ARBA" id="ARBA00023242"/>
    </source>
</evidence>
<evidence type="ECO:0000256" key="5">
    <source>
        <dbReference type="ARBA" id="ARBA00022695"/>
    </source>
</evidence>
<keyword evidence="3 15" id="KW-0004">4Fe-4S</keyword>
<evidence type="ECO:0000256" key="13">
    <source>
        <dbReference type="ARBA" id="ARBA00023125"/>
    </source>
</evidence>
<comment type="cofactor">
    <cofactor evidence="15">
        <name>[4Fe-4S] cluster</name>
        <dbReference type="ChEBI" id="CHEBI:49883"/>
    </cofactor>
</comment>
<dbReference type="GO" id="GO:0045004">
    <property type="term" value="P:DNA replication proofreading"/>
    <property type="evidence" value="ECO:0007669"/>
    <property type="project" value="TreeGrafter"/>
</dbReference>
<dbReference type="EC" id="2.7.7.7" evidence="15"/>
<reference evidence="17 18" key="1">
    <citation type="journal article" date="2019" name="PLoS Biol.">
        <title>Sex chromosomes control vertical transmission of feminizing Wolbachia symbionts in an isopod.</title>
        <authorList>
            <person name="Becking T."/>
            <person name="Chebbi M.A."/>
            <person name="Giraud I."/>
            <person name="Moumen B."/>
            <person name="Laverre T."/>
            <person name="Caubet Y."/>
            <person name="Peccoud J."/>
            <person name="Gilbert C."/>
            <person name="Cordaux R."/>
        </authorList>
    </citation>
    <scope>NUCLEOTIDE SEQUENCE [LARGE SCALE GENOMIC DNA]</scope>
    <source>
        <strain evidence="17">ANa2</strain>
        <tissue evidence="17">Whole body excluding digestive tract and cuticle</tissue>
    </source>
</reference>
<feature type="non-terminal residue" evidence="17">
    <location>
        <position position="472"/>
    </location>
</feature>
<evidence type="ECO:0000256" key="3">
    <source>
        <dbReference type="ARBA" id="ARBA00022485"/>
    </source>
</evidence>
<evidence type="ECO:0000256" key="10">
    <source>
        <dbReference type="ARBA" id="ARBA00022932"/>
    </source>
</evidence>
<dbReference type="GO" id="GO:0008622">
    <property type="term" value="C:epsilon DNA polymerase complex"/>
    <property type="evidence" value="ECO:0007669"/>
    <property type="project" value="InterPro"/>
</dbReference>
<dbReference type="InterPro" id="IPR029703">
    <property type="entry name" value="POL2"/>
</dbReference>
<evidence type="ECO:0000256" key="7">
    <source>
        <dbReference type="ARBA" id="ARBA00022723"/>
    </source>
</evidence>
<evidence type="ECO:0000313" key="18">
    <source>
        <dbReference type="Proteomes" id="UP000326759"/>
    </source>
</evidence>
<evidence type="ECO:0000256" key="11">
    <source>
        <dbReference type="ARBA" id="ARBA00023004"/>
    </source>
</evidence>
<dbReference type="Proteomes" id="UP000326759">
    <property type="component" value="Unassembled WGS sequence"/>
</dbReference>
<keyword evidence="7 15" id="KW-0479">Metal-binding</keyword>
<gene>
    <name evidence="17" type="primary">POLE_0</name>
    <name evidence="17" type="ORF">Anas_02393</name>
</gene>
<dbReference type="GO" id="GO:0006272">
    <property type="term" value="P:leading strand elongation"/>
    <property type="evidence" value="ECO:0007669"/>
    <property type="project" value="TreeGrafter"/>
</dbReference>
<dbReference type="GO" id="GO:0008310">
    <property type="term" value="F:single-stranded DNA 3'-5' DNA exonuclease activity"/>
    <property type="evidence" value="ECO:0007669"/>
    <property type="project" value="TreeGrafter"/>
</dbReference>
<dbReference type="InterPro" id="IPR012337">
    <property type="entry name" value="RNaseH-like_sf"/>
</dbReference>
<keyword evidence="9 15" id="KW-0862">Zinc</keyword>